<dbReference type="SMART" id="SM00245">
    <property type="entry name" value="TSPc"/>
    <property type="match status" value="1"/>
</dbReference>
<dbReference type="PANTHER" id="PTHR32060:SF30">
    <property type="entry name" value="CARBOXY-TERMINAL PROCESSING PROTEASE CTPA"/>
    <property type="match status" value="1"/>
</dbReference>
<dbReference type="CDD" id="cd07561">
    <property type="entry name" value="Peptidase_S41_CPP_like"/>
    <property type="match status" value="1"/>
</dbReference>
<accession>A0ABD5B6W3</accession>
<evidence type="ECO:0000313" key="4">
    <source>
        <dbReference type="Proteomes" id="UP001239265"/>
    </source>
</evidence>
<evidence type="ECO:0000256" key="1">
    <source>
        <dbReference type="SAM" id="SignalP"/>
    </source>
</evidence>
<dbReference type="Gene3D" id="3.90.226.10">
    <property type="entry name" value="2-enoyl-CoA Hydratase, Chain A, domain 1"/>
    <property type="match status" value="1"/>
</dbReference>
<evidence type="ECO:0000313" key="3">
    <source>
        <dbReference type="EMBL" id="MDQ8749470.1"/>
    </source>
</evidence>
<proteinExistence type="predicted"/>
<feature type="chain" id="PRO_5044866461" evidence="1">
    <location>
        <begin position="23"/>
        <end position="522"/>
    </location>
</feature>
<dbReference type="InterPro" id="IPR001478">
    <property type="entry name" value="PDZ"/>
</dbReference>
<keyword evidence="1" id="KW-0732">Signal</keyword>
<feature type="signal peptide" evidence="1">
    <location>
        <begin position="1"/>
        <end position="22"/>
    </location>
</feature>
<dbReference type="AlphaFoldDB" id="A0ABD5B6W3"/>
<dbReference type="Pfam" id="PF18294">
    <property type="entry name" value="Pept_S41_N"/>
    <property type="match status" value="1"/>
</dbReference>
<dbReference type="Proteomes" id="UP001239265">
    <property type="component" value="Unassembled WGS sequence"/>
</dbReference>
<dbReference type="InterPro" id="IPR029045">
    <property type="entry name" value="ClpP/crotonase-like_dom_sf"/>
</dbReference>
<evidence type="ECO:0000259" key="2">
    <source>
        <dbReference type="PROSITE" id="PS50106"/>
    </source>
</evidence>
<dbReference type="PROSITE" id="PS50106">
    <property type="entry name" value="PDZ"/>
    <property type="match status" value="1"/>
</dbReference>
<organism evidence="3 4">
    <name type="scientific">Elizabethkingia miricola</name>
    <name type="common">Chryseobacterium miricola</name>
    <dbReference type="NCBI Taxonomy" id="172045"/>
    <lineage>
        <taxon>Bacteria</taxon>
        <taxon>Pseudomonadati</taxon>
        <taxon>Bacteroidota</taxon>
        <taxon>Flavobacteriia</taxon>
        <taxon>Flavobacteriales</taxon>
        <taxon>Weeksellaceae</taxon>
        <taxon>Elizabethkingia</taxon>
    </lineage>
</organism>
<dbReference type="Pfam" id="PF17820">
    <property type="entry name" value="PDZ_6"/>
    <property type="match status" value="1"/>
</dbReference>
<dbReference type="InterPro" id="IPR041613">
    <property type="entry name" value="Pept_S41_N"/>
</dbReference>
<dbReference type="SUPFAM" id="SSF50156">
    <property type="entry name" value="PDZ domain-like"/>
    <property type="match status" value="1"/>
</dbReference>
<protein>
    <submittedName>
        <fullName evidence="3">S41 family peptidase</fullName>
    </submittedName>
</protein>
<dbReference type="RefSeq" id="WP_078794204.1">
    <property type="nucleotide sequence ID" value="NZ_CP040516.1"/>
</dbReference>
<dbReference type="Gene3D" id="2.30.42.10">
    <property type="match status" value="1"/>
</dbReference>
<sequence length="522" mass="57180">MKNLNKLSLVSLIGLLSFTSCSRDTITTDNNTNGGGTTVSVKAENDFVWKGLNSWYYWQKNVPVLADNFKNSTEYASTLNAKTPDALFYSFLYQYKVVDRFSWIEQNGVIQRSASIRAAITKTTGLEFNAWLKKPNDQNLIGIVNYVVPGSSADREGVKRGDAILEVNGSPLTVNNYSGLFADSFSVTVQKVKGLDSNSDPIADGDKRKVNLTSSEINDNPVAFDTVINSGGKRIGYLVYNAFKSDFNGELNDAIGRMKQANITDLVLDLRYNGGGSVETAVALGTMITGKVGQPYVIEQYNDKHTKYSGPELMKSQVPLYSKTDSRVQINPGVDINTLGNLNKICILTTGGTASASELTIDALRPYMEGKVITIGETTYGKFVGSITLYDSPSTDYTNRNASDLNKSHNWTMQPIVFAYWNSRNDAHPAITETNKNGGFVPNIRTAPIEYFGNLKEFGNTSDPDLAKAIEQITGISTKAQLSASIKNNSVSSFSDLTFFGSRKTHTPYATDAYIDNPKVKK</sequence>
<dbReference type="InterPro" id="IPR036034">
    <property type="entry name" value="PDZ_sf"/>
</dbReference>
<feature type="domain" description="PDZ" evidence="2">
    <location>
        <begin position="143"/>
        <end position="178"/>
    </location>
</feature>
<reference evidence="3 4" key="1">
    <citation type="submission" date="2023-06" db="EMBL/GenBank/DDBJ databases">
        <title>Nosocomial Elizabethkingia miricola genome.</title>
        <authorList>
            <person name="Morgado S."/>
            <person name="Fonseca E."/>
            <person name="Freitas F."/>
            <person name="Vicente A.C."/>
        </authorList>
    </citation>
    <scope>NUCLEOTIDE SEQUENCE [LARGE SCALE GENOMIC DNA]</scope>
    <source>
        <strain evidence="3 4">EM15</strain>
    </source>
</reference>
<dbReference type="InterPro" id="IPR041489">
    <property type="entry name" value="PDZ_6"/>
</dbReference>
<name>A0ABD5B6W3_ELIMR</name>
<dbReference type="Pfam" id="PF03572">
    <property type="entry name" value="Peptidase_S41"/>
    <property type="match status" value="1"/>
</dbReference>
<dbReference type="SUPFAM" id="SSF52096">
    <property type="entry name" value="ClpP/crotonase"/>
    <property type="match status" value="1"/>
</dbReference>
<dbReference type="Gene3D" id="3.30.750.170">
    <property type="match status" value="1"/>
</dbReference>
<dbReference type="PROSITE" id="PS51257">
    <property type="entry name" value="PROKAR_LIPOPROTEIN"/>
    <property type="match status" value="1"/>
</dbReference>
<gene>
    <name evidence="3" type="ORF">QT385_12535</name>
</gene>
<dbReference type="InterPro" id="IPR005151">
    <property type="entry name" value="Tail-specific_protease"/>
</dbReference>
<comment type="caution">
    <text evidence="3">The sequence shown here is derived from an EMBL/GenBank/DDBJ whole genome shotgun (WGS) entry which is preliminary data.</text>
</comment>
<dbReference type="PANTHER" id="PTHR32060">
    <property type="entry name" value="TAIL-SPECIFIC PROTEASE"/>
    <property type="match status" value="1"/>
</dbReference>
<dbReference type="EMBL" id="JAUCQJ010000003">
    <property type="protein sequence ID" value="MDQ8749470.1"/>
    <property type="molecule type" value="Genomic_DNA"/>
</dbReference>